<comment type="caution">
    <text evidence="1">The sequence shown here is derived from an EMBL/GenBank/DDBJ whole genome shotgun (WGS) entry which is preliminary data.</text>
</comment>
<dbReference type="EMBL" id="VNIA01000003">
    <property type="protein sequence ID" value="TYP98309.1"/>
    <property type="molecule type" value="Genomic_DNA"/>
</dbReference>
<evidence type="ECO:0000313" key="1">
    <source>
        <dbReference type="EMBL" id="TYP98309.1"/>
    </source>
</evidence>
<proteinExistence type="predicted"/>
<protein>
    <submittedName>
        <fullName evidence="1">Uncharacterized protein</fullName>
    </submittedName>
</protein>
<dbReference type="AlphaFoldDB" id="A0A5S5DUL7"/>
<organism evidence="1 2">
    <name type="scientific">Tenacibaculum adriaticum</name>
    <dbReference type="NCBI Taxonomy" id="413713"/>
    <lineage>
        <taxon>Bacteria</taxon>
        <taxon>Pseudomonadati</taxon>
        <taxon>Bacteroidota</taxon>
        <taxon>Flavobacteriia</taxon>
        <taxon>Flavobacteriales</taxon>
        <taxon>Flavobacteriaceae</taxon>
        <taxon>Tenacibaculum</taxon>
    </lineage>
</organism>
<accession>A0A5S5DUL7</accession>
<gene>
    <name evidence="1" type="ORF">C7447_103482</name>
</gene>
<keyword evidence="2" id="KW-1185">Reference proteome</keyword>
<reference evidence="1 2" key="1">
    <citation type="submission" date="2019-07" db="EMBL/GenBank/DDBJ databases">
        <title>Genomic Encyclopedia of Type Strains, Phase IV (KMG-IV): sequencing the most valuable type-strain genomes for metagenomic binning, comparative biology and taxonomic classification.</title>
        <authorList>
            <person name="Goeker M."/>
        </authorList>
    </citation>
    <scope>NUCLEOTIDE SEQUENCE [LARGE SCALE GENOMIC DNA]</scope>
    <source>
        <strain evidence="1 2">DSM 18961</strain>
    </source>
</reference>
<evidence type="ECO:0000313" key="2">
    <source>
        <dbReference type="Proteomes" id="UP000323136"/>
    </source>
</evidence>
<name>A0A5S5DUL7_9FLAO</name>
<dbReference type="Proteomes" id="UP000323136">
    <property type="component" value="Unassembled WGS sequence"/>
</dbReference>
<sequence>MGATQYEGTTIGTTNLTFGSILLHYFALAKNTKPL</sequence>